<proteinExistence type="predicted"/>
<dbReference type="Proteomes" id="UP001732700">
    <property type="component" value="Chromosome 2D"/>
</dbReference>
<reference evidence="1" key="2">
    <citation type="submission" date="2025-09" db="UniProtKB">
        <authorList>
            <consortium name="EnsemblPlants"/>
        </authorList>
    </citation>
    <scope>IDENTIFICATION</scope>
</reference>
<sequence length="160" mass="17942">MEETLLPGRRRRRSPECKEDEDEEERSSVSEEVKRQLWLTGPLMAGYQMQNLVQTISTMFLGHLGELPLAGASIAGSFTTVTGFSLLYGLASALDTFYGQAFGARQYHLVCIYKQRAMLILTLMSVSSTCKHTWTGFSMEAFRGARDFFRLAVPAALMVR</sequence>
<protein>
    <submittedName>
        <fullName evidence="1">Uncharacterized protein</fullName>
    </submittedName>
</protein>
<organism evidence="1 2">
    <name type="scientific">Avena sativa</name>
    <name type="common">Oat</name>
    <dbReference type="NCBI Taxonomy" id="4498"/>
    <lineage>
        <taxon>Eukaryota</taxon>
        <taxon>Viridiplantae</taxon>
        <taxon>Streptophyta</taxon>
        <taxon>Embryophyta</taxon>
        <taxon>Tracheophyta</taxon>
        <taxon>Spermatophyta</taxon>
        <taxon>Magnoliopsida</taxon>
        <taxon>Liliopsida</taxon>
        <taxon>Poales</taxon>
        <taxon>Poaceae</taxon>
        <taxon>BOP clade</taxon>
        <taxon>Pooideae</taxon>
        <taxon>Poodae</taxon>
        <taxon>Poeae</taxon>
        <taxon>Poeae Chloroplast Group 1 (Aveneae type)</taxon>
        <taxon>Aveninae</taxon>
        <taxon>Avena</taxon>
    </lineage>
</organism>
<evidence type="ECO:0000313" key="2">
    <source>
        <dbReference type="Proteomes" id="UP001732700"/>
    </source>
</evidence>
<name>A0ACD5VA87_AVESA</name>
<accession>A0ACD5VA87</accession>
<reference evidence="1" key="1">
    <citation type="submission" date="2021-05" db="EMBL/GenBank/DDBJ databases">
        <authorList>
            <person name="Scholz U."/>
            <person name="Mascher M."/>
            <person name="Fiebig A."/>
        </authorList>
    </citation>
    <scope>NUCLEOTIDE SEQUENCE [LARGE SCALE GENOMIC DNA]</scope>
</reference>
<keyword evidence="2" id="KW-1185">Reference proteome</keyword>
<evidence type="ECO:0000313" key="1">
    <source>
        <dbReference type="EnsemblPlants" id="AVESA.00010b.r2.2DG0398140.1.CDS"/>
    </source>
</evidence>
<dbReference type="EnsemblPlants" id="AVESA.00010b.r2.2DG0398140.1">
    <property type="protein sequence ID" value="AVESA.00010b.r2.2DG0398140.1.CDS"/>
    <property type="gene ID" value="AVESA.00010b.r2.2DG0398140"/>
</dbReference>